<evidence type="ECO:0000313" key="2">
    <source>
        <dbReference type="Proteomes" id="UP001595799"/>
    </source>
</evidence>
<reference evidence="2" key="1">
    <citation type="journal article" date="2019" name="Int. J. Syst. Evol. Microbiol.">
        <title>The Global Catalogue of Microorganisms (GCM) 10K type strain sequencing project: providing services to taxonomists for standard genome sequencing and annotation.</title>
        <authorList>
            <consortium name="The Broad Institute Genomics Platform"/>
            <consortium name="The Broad Institute Genome Sequencing Center for Infectious Disease"/>
            <person name="Wu L."/>
            <person name="Ma J."/>
        </authorList>
    </citation>
    <scope>NUCLEOTIDE SEQUENCE [LARGE SCALE GENOMIC DNA]</scope>
    <source>
        <strain evidence="2">CECT 8472</strain>
    </source>
</reference>
<dbReference type="RefSeq" id="WP_382421886.1">
    <property type="nucleotide sequence ID" value="NZ_JBHSCW010000003.1"/>
</dbReference>
<accession>A0ABV8UL74</accession>
<evidence type="ECO:0000313" key="1">
    <source>
        <dbReference type="EMBL" id="MFC4351558.1"/>
    </source>
</evidence>
<dbReference type="Proteomes" id="UP001595799">
    <property type="component" value="Unassembled WGS sequence"/>
</dbReference>
<proteinExistence type="predicted"/>
<keyword evidence="2" id="KW-1185">Reference proteome</keyword>
<dbReference type="EMBL" id="JBHSCW010000003">
    <property type="protein sequence ID" value="MFC4351558.1"/>
    <property type="molecule type" value="Genomic_DNA"/>
</dbReference>
<name>A0ABV8UL74_9PROT</name>
<comment type="caution">
    <text evidence="1">The sequence shown here is derived from an EMBL/GenBank/DDBJ whole genome shotgun (WGS) entry which is preliminary data.</text>
</comment>
<organism evidence="1 2">
    <name type="scientific">Fodinicurvata halophila</name>
    <dbReference type="NCBI Taxonomy" id="1419723"/>
    <lineage>
        <taxon>Bacteria</taxon>
        <taxon>Pseudomonadati</taxon>
        <taxon>Pseudomonadota</taxon>
        <taxon>Alphaproteobacteria</taxon>
        <taxon>Rhodospirillales</taxon>
        <taxon>Rhodovibrionaceae</taxon>
        <taxon>Fodinicurvata</taxon>
    </lineage>
</organism>
<protein>
    <submittedName>
        <fullName evidence="1">Uncharacterized protein</fullName>
    </submittedName>
</protein>
<gene>
    <name evidence="1" type="ORF">ACFOW6_08400</name>
</gene>
<sequence length="44" mass="4322">MKAFIAGTLAAAILAVAAAVVLDGMLQSSSGVAFSADNVRLGDQ</sequence>